<dbReference type="STRING" id="46835.A0A504Z6Q9"/>
<sequence>MTEVLTSLPDFSINPWSDQLSRDLLDCFNRSLDISADSVTVSGPNISNLSCAQTASRCSWTSCGSVGLLNVTSSAARSSSPGMTMWTSVQFSVLPILLLIIACVGLVGNALNLLVLYSYHTTQIASGGECTARVNLLGLALADFLVCLSSLPLGYVQRRHESYSFMLFYTIIGPGLVTYFLVVSVWMVLLMSVVRYMAVCRPLTSRAWLTPRHMFKVIVGIYLVGVILHIPSFLMFTYENESALQKRNTIKCRPTNRTLTGQSTTSLTNHTEDCEISLAIFVFERPFWRSEAIYIGYHVIHIILTNIGPFIGVLISNIAVIRACRRSDACRRSFMESTNREVATPSKINNSPPRYLFKAHLVNNNNININNSLNPNGIFLWNQQSMAPIRFSLQRYPNSATNRVTPLLLAVIIAFLLFTAPFGIVHFVCLQVMRKLGVRVRDNLEARQLYTALNLTVEWTNVVQLLGCALNFFLYFLVSTIFRRTTKRTFRRLYKQIRTCRSELFTSLFSGKTSRSMYSWEQDTRTNELRRELEHKVVPDAYILNRGLPANTSLGPRSSRRSSSTTGSRITKFLHRRKKCKIPSSSLPTHFPRRCSVPSTSQPNLHSRTSAHSVYDPRLQPALTMTAYSKSIHSPPDLSQLKHSPLVSHRLHCNHSRVFHHSVPICNSCFSLPVSTSSSHHSARSEPQYCALYYPYHPSLDPVKKSTMGERIMEGPMPSHDKPIERNHDESGSSIFSSELNAARFGALL</sequence>
<dbReference type="Gene3D" id="1.20.1070.10">
    <property type="entry name" value="Rhodopsin 7-helix transmembrane proteins"/>
    <property type="match status" value="1"/>
</dbReference>
<evidence type="ECO:0000256" key="1">
    <source>
        <dbReference type="ARBA" id="ARBA00004370"/>
    </source>
</evidence>
<evidence type="ECO:0000256" key="6">
    <source>
        <dbReference type="SAM" id="Phobius"/>
    </source>
</evidence>
<feature type="region of interest" description="Disordered" evidence="5">
    <location>
        <begin position="582"/>
        <end position="612"/>
    </location>
</feature>
<dbReference type="AlphaFoldDB" id="A0A504Z6Q9"/>
<evidence type="ECO:0000256" key="3">
    <source>
        <dbReference type="ARBA" id="ARBA00022989"/>
    </source>
</evidence>
<organism evidence="8 9">
    <name type="scientific">Fasciola gigantica</name>
    <name type="common">Giant liver fluke</name>
    <dbReference type="NCBI Taxonomy" id="46835"/>
    <lineage>
        <taxon>Eukaryota</taxon>
        <taxon>Metazoa</taxon>
        <taxon>Spiralia</taxon>
        <taxon>Lophotrochozoa</taxon>
        <taxon>Platyhelminthes</taxon>
        <taxon>Trematoda</taxon>
        <taxon>Digenea</taxon>
        <taxon>Plagiorchiida</taxon>
        <taxon>Echinostomata</taxon>
        <taxon>Echinostomatoidea</taxon>
        <taxon>Fasciolidae</taxon>
        <taxon>Fasciola</taxon>
    </lineage>
</organism>
<dbReference type="EMBL" id="SUNJ01001938">
    <property type="protein sequence ID" value="TPP66387.1"/>
    <property type="molecule type" value="Genomic_DNA"/>
</dbReference>
<feature type="transmembrane region" description="Helical" evidence="6">
    <location>
        <begin position="462"/>
        <end position="482"/>
    </location>
</feature>
<evidence type="ECO:0000313" key="9">
    <source>
        <dbReference type="Proteomes" id="UP000316759"/>
    </source>
</evidence>
<dbReference type="InterPro" id="IPR000276">
    <property type="entry name" value="GPCR_Rhodpsn"/>
</dbReference>
<dbReference type="InterPro" id="IPR017452">
    <property type="entry name" value="GPCR_Rhodpsn_7TM"/>
</dbReference>
<dbReference type="GO" id="GO:0004930">
    <property type="term" value="F:G protein-coupled receptor activity"/>
    <property type="evidence" value="ECO:0007669"/>
    <property type="project" value="InterPro"/>
</dbReference>
<feature type="domain" description="G-protein coupled receptors family 1 profile" evidence="7">
    <location>
        <begin position="108"/>
        <end position="475"/>
    </location>
</feature>
<dbReference type="Pfam" id="PF00001">
    <property type="entry name" value="7tm_1"/>
    <property type="match status" value="1"/>
</dbReference>
<evidence type="ECO:0000256" key="4">
    <source>
        <dbReference type="ARBA" id="ARBA00023136"/>
    </source>
</evidence>
<dbReference type="PROSITE" id="PS50262">
    <property type="entry name" value="G_PROTEIN_RECEP_F1_2"/>
    <property type="match status" value="1"/>
</dbReference>
<feature type="transmembrane region" description="Helical" evidence="6">
    <location>
        <begin position="93"/>
        <end position="115"/>
    </location>
</feature>
<dbReference type="PRINTS" id="PR00237">
    <property type="entry name" value="GPCRRHODOPSN"/>
</dbReference>
<protein>
    <submittedName>
        <fullName evidence="8">Cholecystokinin receptor type A</fullName>
    </submittedName>
</protein>
<gene>
    <name evidence="8" type="ORF">FGIG_09394</name>
</gene>
<feature type="transmembrane region" description="Helical" evidence="6">
    <location>
        <begin position="136"/>
        <end position="155"/>
    </location>
</feature>
<name>A0A504Z6Q9_FASGI</name>
<feature type="transmembrane region" description="Helical" evidence="6">
    <location>
        <begin position="215"/>
        <end position="238"/>
    </location>
</feature>
<feature type="region of interest" description="Disordered" evidence="5">
    <location>
        <begin position="548"/>
        <end position="570"/>
    </location>
</feature>
<dbReference type="PANTHER" id="PTHR46641">
    <property type="entry name" value="FMRFAMIDE RECEPTOR-RELATED"/>
    <property type="match status" value="1"/>
</dbReference>
<evidence type="ECO:0000256" key="2">
    <source>
        <dbReference type="ARBA" id="ARBA00022692"/>
    </source>
</evidence>
<dbReference type="OrthoDB" id="6276488at2759"/>
<evidence type="ECO:0000256" key="5">
    <source>
        <dbReference type="SAM" id="MobiDB-lite"/>
    </source>
</evidence>
<evidence type="ECO:0000259" key="7">
    <source>
        <dbReference type="PROSITE" id="PS50262"/>
    </source>
</evidence>
<dbReference type="InterPro" id="IPR052954">
    <property type="entry name" value="GPCR-Ligand_Int"/>
</dbReference>
<reference evidence="8 9" key="1">
    <citation type="submission" date="2019-04" db="EMBL/GenBank/DDBJ databases">
        <title>Annotation for the trematode Fasciola gigantica.</title>
        <authorList>
            <person name="Choi Y.-J."/>
        </authorList>
    </citation>
    <scope>NUCLEOTIDE SEQUENCE [LARGE SCALE GENOMIC DNA]</scope>
    <source>
        <strain evidence="8">Uganda_cow_1</strain>
    </source>
</reference>
<comment type="subcellular location">
    <subcellularLocation>
        <location evidence="1">Membrane</location>
    </subcellularLocation>
</comment>
<feature type="transmembrane region" description="Helical" evidence="6">
    <location>
        <begin position="167"/>
        <end position="194"/>
    </location>
</feature>
<evidence type="ECO:0000313" key="8">
    <source>
        <dbReference type="EMBL" id="TPP66387.1"/>
    </source>
</evidence>
<dbReference type="SUPFAM" id="SSF81321">
    <property type="entry name" value="Family A G protein-coupled receptor-like"/>
    <property type="match status" value="1"/>
</dbReference>
<dbReference type="CDD" id="cd14978">
    <property type="entry name" value="7tmA_FMRFamide_R-like"/>
    <property type="match status" value="1"/>
</dbReference>
<feature type="transmembrane region" description="Helical" evidence="6">
    <location>
        <begin position="407"/>
        <end position="433"/>
    </location>
</feature>
<dbReference type="Proteomes" id="UP000316759">
    <property type="component" value="Unassembled WGS sequence"/>
</dbReference>
<feature type="transmembrane region" description="Helical" evidence="6">
    <location>
        <begin position="295"/>
        <end position="321"/>
    </location>
</feature>
<keyword evidence="3 6" id="KW-1133">Transmembrane helix</keyword>
<dbReference type="GO" id="GO:0016020">
    <property type="term" value="C:membrane"/>
    <property type="evidence" value="ECO:0007669"/>
    <property type="project" value="UniProtKB-SubCell"/>
</dbReference>
<proteinExistence type="predicted"/>
<accession>A0A504Z6Q9</accession>
<dbReference type="PANTHER" id="PTHR46641:SF2">
    <property type="entry name" value="FMRFAMIDE RECEPTOR"/>
    <property type="match status" value="1"/>
</dbReference>
<feature type="compositionally biased region" description="Polar residues" evidence="5">
    <location>
        <begin position="597"/>
        <end position="612"/>
    </location>
</feature>
<keyword evidence="4 6" id="KW-0472">Membrane</keyword>
<keyword evidence="2 6" id="KW-0812">Transmembrane</keyword>
<feature type="compositionally biased region" description="Low complexity" evidence="5">
    <location>
        <begin position="552"/>
        <end position="570"/>
    </location>
</feature>
<keyword evidence="8" id="KW-0675">Receptor</keyword>
<keyword evidence="9" id="KW-1185">Reference proteome</keyword>
<comment type="caution">
    <text evidence="8">The sequence shown here is derived from an EMBL/GenBank/DDBJ whole genome shotgun (WGS) entry which is preliminary data.</text>
</comment>